<evidence type="ECO:0000313" key="1">
    <source>
        <dbReference type="EMBL" id="MBB4845977.1"/>
    </source>
</evidence>
<gene>
    <name evidence="1" type="ORF">HNP55_004531</name>
</gene>
<comment type="caution">
    <text evidence="1">The sequence shown here is derived from an EMBL/GenBank/DDBJ whole genome shotgun (WGS) entry which is preliminary data.</text>
</comment>
<organism evidence="1 2">
    <name type="scientific">Roseateles oligotrophus</name>
    <dbReference type="NCBI Taxonomy" id="1769250"/>
    <lineage>
        <taxon>Bacteria</taxon>
        <taxon>Pseudomonadati</taxon>
        <taxon>Pseudomonadota</taxon>
        <taxon>Betaproteobacteria</taxon>
        <taxon>Burkholderiales</taxon>
        <taxon>Sphaerotilaceae</taxon>
        <taxon>Roseateles</taxon>
    </lineage>
</organism>
<keyword evidence="2" id="KW-1185">Reference proteome</keyword>
<dbReference type="AlphaFoldDB" id="A0A840LL00"/>
<dbReference type="RefSeq" id="WP_184304398.1">
    <property type="nucleotide sequence ID" value="NZ_JACHLP010000012.1"/>
</dbReference>
<reference evidence="1 2" key="1">
    <citation type="submission" date="2020-08" db="EMBL/GenBank/DDBJ databases">
        <title>Functional genomics of gut bacteria from endangered species of beetles.</title>
        <authorList>
            <person name="Carlos-Shanley C."/>
        </authorList>
    </citation>
    <scope>NUCLEOTIDE SEQUENCE [LARGE SCALE GENOMIC DNA]</scope>
    <source>
        <strain evidence="1 2">S00239</strain>
    </source>
</reference>
<dbReference type="InterPro" id="IPR012434">
    <property type="entry name" value="DUF1631"/>
</dbReference>
<accession>A0A840LL00</accession>
<evidence type="ECO:0000313" key="2">
    <source>
        <dbReference type="Proteomes" id="UP000562027"/>
    </source>
</evidence>
<proteinExistence type="predicted"/>
<dbReference type="Proteomes" id="UP000562027">
    <property type="component" value="Unassembled WGS sequence"/>
</dbReference>
<dbReference type="EMBL" id="JACHLP010000012">
    <property type="protein sequence ID" value="MBB4845977.1"/>
    <property type="molecule type" value="Genomic_DNA"/>
</dbReference>
<sequence length="667" mass="74776">MPAPTQNSLLDEARKQLPILSRALLNAIQDELEAKAQHFPLQDAWRRLRGSFAFDFECAVLPLIEAAARGEDPIQKRRGSLDTLSLVDERQALQDVAIAHVIHVVEEQCRPELHQLGNFFAALRGTARARKNENPLRPGLFAQALLTAFSGIPLEPERRYGLMQVAATPMSQGLLRLYSALCAELRAAELSGLVASHAARLQDKGADLRQFEGQRLNEPATLDGLNRRVEKRNSRLQDLANSGLPGQEPVFIKATGPDMLNRLYEQILSDPRLLPPIKGLLGRLQVAVLRLARDDTSLLHRQDHPTWRLLNRVAAHGMAFDSTEDEQLKEFLRFMEGELPLLIDSATPSAVLFQKVLGRVEAHLSAQAQQRSQGSAEALASLERKELRPQWLELLREQIKAQTAGAPLAPKMSEFLHNTWTQIIVQAMVWHGRDAPEVAQLADWVDLLIDSLHELPEEADRQGLRQKLPLLLARFNAGCDSIKLPEAKREPVLRELMEQHGRLLRGLSALPQSLRAQALASATPAEPLPSPEAQLSRLLEERESRQPDHWSNTKIDRGHLPTVPVQLYDQMTSLESQTAINQWMNGLQVGNWYHLFVQSEWLTAQVAWVSESRQFFLFVGQDPDERHSMTRGAIEKLLANGLITALDETDVLQRAVNTLMQNLSHGV</sequence>
<evidence type="ECO:0008006" key="3">
    <source>
        <dbReference type="Google" id="ProtNLM"/>
    </source>
</evidence>
<protein>
    <recommendedName>
        <fullName evidence="3">DUF1631 family protein</fullName>
    </recommendedName>
</protein>
<name>A0A840LL00_9BURK</name>
<dbReference type="Pfam" id="PF07793">
    <property type="entry name" value="DUF1631"/>
    <property type="match status" value="2"/>
</dbReference>